<dbReference type="PROSITE" id="PS00166">
    <property type="entry name" value="ENOYL_COA_HYDRATASE"/>
    <property type="match status" value="1"/>
</dbReference>
<organism evidence="5 6">
    <name type="scientific">Sporichthya brevicatena</name>
    <dbReference type="NCBI Taxonomy" id="171442"/>
    <lineage>
        <taxon>Bacteria</taxon>
        <taxon>Bacillati</taxon>
        <taxon>Actinomycetota</taxon>
        <taxon>Actinomycetes</taxon>
        <taxon>Sporichthyales</taxon>
        <taxon>Sporichthyaceae</taxon>
        <taxon>Sporichthya</taxon>
    </lineage>
</organism>
<keyword evidence="3" id="KW-0456">Lyase</keyword>
<proteinExistence type="inferred from homology"/>
<dbReference type="InterPro" id="IPR029045">
    <property type="entry name" value="ClpP/crotonase-like_dom_sf"/>
</dbReference>
<evidence type="ECO:0000256" key="3">
    <source>
        <dbReference type="ARBA" id="ARBA00023239"/>
    </source>
</evidence>
<sequence length="241" mass="24955">MIESTTHDRITVVTINRPDKRNALNIEVCDRLKAAVTDAVAAGARALVLTGTGSSFCSGADFGEVYTGDFRASLYGMLQAVNTAPVPVVAAVNGPAIGGGTQLAIAADLRVAAPGAVFAIPTAKLALAVDPWTIRRIADLAGGGPARRLLLACEQLTATEALAHGLADREGDLDAAVAWAQELAALAPLTLSYNKQVLNALAAPVPEADLVAAFDRCWSSEDLVEARTARAEKRAPAFRGV</sequence>
<comment type="caution">
    <text evidence="5">The sequence shown here is derived from an EMBL/GenBank/DDBJ whole genome shotgun (WGS) entry which is preliminary data.</text>
</comment>
<dbReference type="Gene3D" id="3.90.226.10">
    <property type="entry name" value="2-enoyl-CoA Hydratase, Chain A, domain 1"/>
    <property type="match status" value="1"/>
</dbReference>
<gene>
    <name evidence="5" type="ORF">GCM10009547_05920</name>
</gene>
<dbReference type="CDD" id="cd06558">
    <property type="entry name" value="crotonase-like"/>
    <property type="match status" value="1"/>
</dbReference>
<evidence type="ECO:0000256" key="2">
    <source>
        <dbReference type="ARBA" id="ARBA00023098"/>
    </source>
</evidence>
<dbReference type="PANTHER" id="PTHR11941:SF169">
    <property type="entry name" value="(7AS)-7A-METHYL-1,5-DIOXO-2,3,5,6,7,7A-HEXAHYDRO-1H-INDENE-CARBOXYL-COA HYDROLASE"/>
    <property type="match status" value="1"/>
</dbReference>
<dbReference type="RefSeq" id="WP_344601426.1">
    <property type="nucleotide sequence ID" value="NZ_BAAAHE010000006.1"/>
</dbReference>
<evidence type="ECO:0000313" key="5">
    <source>
        <dbReference type="EMBL" id="GAA0606762.1"/>
    </source>
</evidence>
<dbReference type="Proteomes" id="UP001500957">
    <property type="component" value="Unassembled WGS sequence"/>
</dbReference>
<dbReference type="SUPFAM" id="SSF52096">
    <property type="entry name" value="ClpP/crotonase"/>
    <property type="match status" value="1"/>
</dbReference>
<keyword evidence="2" id="KW-0443">Lipid metabolism</keyword>
<reference evidence="5 6" key="1">
    <citation type="journal article" date="2019" name="Int. J. Syst. Evol. Microbiol.">
        <title>The Global Catalogue of Microorganisms (GCM) 10K type strain sequencing project: providing services to taxonomists for standard genome sequencing and annotation.</title>
        <authorList>
            <consortium name="The Broad Institute Genomics Platform"/>
            <consortium name="The Broad Institute Genome Sequencing Center for Infectious Disease"/>
            <person name="Wu L."/>
            <person name="Ma J."/>
        </authorList>
    </citation>
    <scope>NUCLEOTIDE SEQUENCE [LARGE SCALE GENOMIC DNA]</scope>
    <source>
        <strain evidence="5 6">JCM 10671</strain>
    </source>
</reference>
<name>A0ABN1G9I7_9ACTN</name>
<evidence type="ECO:0000313" key="6">
    <source>
        <dbReference type="Proteomes" id="UP001500957"/>
    </source>
</evidence>
<dbReference type="InterPro" id="IPR001753">
    <property type="entry name" value="Enoyl-CoA_hydra/iso"/>
</dbReference>
<dbReference type="InterPro" id="IPR018376">
    <property type="entry name" value="Enoyl-CoA_hyd/isom_CS"/>
</dbReference>
<accession>A0ABN1G9I7</accession>
<dbReference type="PANTHER" id="PTHR11941">
    <property type="entry name" value="ENOYL-COA HYDRATASE-RELATED"/>
    <property type="match status" value="1"/>
</dbReference>
<protein>
    <submittedName>
        <fullName evidence="5">Enoyl-CoA hydratase</fullName>
    </submittedName>
</protein>
<dbReference type="NCBIfam" id="NF005891">
    <property type="entry name" value="PRK07854.1"/>
    <property type="match status" value="1"/>
</dbReference>
<comment type="similarity">
    <text evidence="1 4">Belongs to the enoyl-CoA hydratase/isomerase family.</text>
</comment>
<keyword evidence="6" id="KW-1185">Reference proteome</keyword>
<evidence type="ECO:0000256" key="1">
    <source>
        <dbReference type="ARBA" id="ARBA00005254"/>
    </source>
</evidence>
<dbReference type="EMBL" id="BAAAHE010000006">
    <property type="protein sequence ID" value="GAA0606762.1"/>
    <property type="molecule type" value="Genomic_DNA"/>
</dbReference>
<dbReference type="Pfam" id="PF00378">
    <property type="entry name" value="ECH_1"/>
    <property type="match status" value="1"/>
</dbReference>
<evidence type="ECO:0000256" key="4">
    <source>
        <dbReference type="RuleBase" id="RU003707"/>
    </source>
</evidence>